<keyword evidence="3" id="KW-1185">Reference proteome</keyword>
<name>A0ABS6KN93_9MYCO</name>
<feature type="compositionally biased region" description="Low complexity" evidence="1">
    <location>
        <begin position="83"/>
        <end position="96"/>
    </location>
</feature>
<gene>
    <name evidence="2" type="ORF">FR943_14125</name>
</gene>
<dbReference type="RefSeq" id="WP_217158039.1">
    <property type="nucleotide sequence ID" value="NZ_VOMB01000016.1"/>
</dbReference>
<dbReference type="EMBL" id="VOMB01000016">
    <property type="protein sequence ID" value="MBU9764974.1"/>
    <property type="molecule type" value="Genomic_DNA"/>
</dbReference>
<comment type="caution">
    <text evidence="2">The sequence shown here is derived from an EMBL/GenBank/DDBJ whole genome shotgun (WGS) entry which is preliminary data.</text>
</comment>
<feature type="compositionally biased region" description="Pro residues" evidence="1">
    <location>
        <begin position="72"/>
        <end position="82"/>
    </location>
</feature>
<feature type="compositionally biased region" description="Pro residues" evidence="1">
    <location>
        <begin position="112"/>
        <end position="146"/>
    </location>
</feature>
<evidence type="ECO:0000313" key="3">
    <source>
        <dbReference type="Proteomes" id="UP000812982"/>
    </source>
</evidence>
<proteinExistence type="predicted"/>
<evidence type="ECO:0000256" key="1">
    <source>
        <dbReference type="SAM" id="MobiDB-lite"/>
    </source>
</evidence>
<accession>A0ABS6KN93</accession>
<organism evidence="2 3">
    <name type="scientific">[Mycobacterium] fortunisiensis</name>
    <dbReference type="NCBI Taxonomy" id="2600579"/>
    <lineage>
        <taxon>Bacteria</taxon>
        <taxon>Bacillati</taxon>
        <taxon>Actinomycetota</taxon>
        <taxon>Actinomycetes</taxon>
        <taxon>Mycobacteriales</taxon>
        <taxon>Mycobacteriaceae</taxon>
        <taxon>Mycolicibacterium</taxon>
    </lineage>
</organism>
<sequence>MSFSHRLLRTAGVATVGVVMYGIASGVAAADPIDPQLPVNTENHEAANEAPLLQCPTCTPEVQQLLAQVGPIPEPGPVPTDWPAPAQVSVPVSVGPPGLPLPAVPGVGLPGPQLPSPQDLPPPPPPPGLPPPPPPPGLPPPPWPFG</sequence>
<protein>
    <submittedName>
        <fullName evidence="2">Uncharacterized protein</fullName>
    </submittedName>
</protein>
<dbReference type="Proteomes" id="UP000812982">
    <property type="component" value="Unassembled WGS sequence"/>
</dbReference>
<evidence type="ECO:0000313" key="2">
    <source>
        <dbReference type="EMBL" id="MBU9764974.1"/>
    </source>
</evidence>
<feature type="region of interest" description="Disordered" evidence="1">
    <location>
        <begin position="71"/>
        <end position="146"/>
    </location>
</feature>
<reference evidence="2 3" key="1">
    <citation type="journal article" date="2021" name="Sci. Rep.">
        <title>Phenotypic and genomic hallmarks of a novel, potentially pathogenic rapidly growing Mycobacterium species related to the Mycobacterium fortuitum complex.</title>
        <authorList>
            <person name="Gharbi R."/>
            <person name="Khanna V."/>
            <person name="Frigui W."/>
            <person name="Mhenni B."/>
            <person name="Brosch R."/>
            <person name="Mardassi H."/>
        </authorList>
    </citation>
    <scope>NUCLEOTIDE SEQUENCE [LARGE SCALE GENOMIC DNA]</scope>
    <source>
        <strain evidence="2 3">TNTM28</strain>
    </source>
</reference>